<keyword evidence="8" id="KW-1185">Reference proteome</keyword>
<gene>
    <name evidence="7" type="ORF">FCK90_05865</name>
</gene>
<dbReference type="Proteomes" id="UP000325957">
    <property type="component" value="Unassembled WGS sequence"/>
</dbReference>
<dbReference type="GO" id="GO:0003677">
    <property type="term" value="F:DNA binding"/>
    <property type="evidence" value="ECO:0007669"/>
    <property type="project" value="UniProtKB-KW"/>
</dbReference>
<evidence type="ECO:0000313" key="8">
    <source>
        <dbReference type="Proteomes" id="UP000325957"/>
    </source>
</evidence>
<dbReference type="Gene3D" id="3.30.450.40">
    <property type="match status" value="1"/>
</dbReference>
<dbReference type="GO" id="GO:0045892">
    <property type="term" value="P:negative regulation of DNA-templated transcription"/>
    <property type="evidence" value="ECO:0007669"/>
    <property type="project" value="TreeGrafter"/>
</dbReference>
<organism evidence="7 8">
    <name type="scientific">Kocuria coralli</name>
    <dbReference type="NCBI Taxonomy" id="1461025"/>
    <lineage>
        <taxon>Bacteria</taxon>
        <taxon>Bacillati</taxon>
        <taxon>Actinomycetota</taxon>
        <taxon>Actinomycetes</taxon>
        <taxon>Micrococcales</taxon>
        <taxon>Micrococcaceae</taxon>
        <taxon>Kocuria</taxon>
    </lineage>
</organism>
<evidence type="ECO:0000256" key="2">
    <source>
        <dbReference type="ARBA" id="ARBA00023125"/>
    </source>
</evidence>
<dbReference type="SMART" id="SM00346">
    <property type="entry name" value="HTH_ICLR"/>
    <property type="match status" value="1"/>
</dbReference>
<dbReference type="AlphaFoldDB" id="A0A5J5KYG2"/>
<dbReference type="SUPFAM" id="SSF55781">
    <property type="entry name" value="GAF domain-like"/>
    <property type="match status" value="1"/>
</dbReference>
<dbReference type="SUPFAM" id="SSF46785">
    <property type="entry name" value="Winged helix' DNA-binding domain"/>
    <property type="match status" value="1"/>
</dbReference>
<keyword evidence="2" id="KW-0238">DNA-binding</keyword>
<accession>A0A5J5KYG2</accession>
<dbReference type="OrthoDB" id="7274111at2"/>
<dbReference type="InterPro" id="IPR014757">
    <property type="entry name" value="Tscrpt_reg_IclR_C"/>
</dbReference>
<sequence>MAEAAGGRPRSAGTGISGRGVTSPAVWEVLRILGRNPAVSITQLAAEVGLHKSSVSRLLSSLREEQIVDWDERTSRYRLGLGLLALAAPLLAQADVIVAARQELESLVERTGESSSVMVWNHSEAVCVEQVVSAQPVKHSCALGERFNTAESASVQMFLAHSEQQHVRELLRDGRVKRVGSGRGAESVESYLGRLATVRQRGWAVNASETSEQETSVAAPIWDSHGLCAALMVSAPSYRTSTAVFEEHAIAAVAAAARVSHRMGGSPPDGVL</sequence>
<feature type="domain" description="HTH iclR-type" evidence="5">
    <location>
        <begin position="23"/>
        <end position="81"/>
    </location>
</feature>
<evidence type="ECO:0000259" key="6">
    <source>
        <dbReference type="PROSITE" id="PS51078"/>
    </source>
</evidence>
<feature type="region of interest" description="Disordered" evidence="4">
    <location>
        <begin position="1"/>
        <end position="20"/>
    </location>
</feature>
<reference evidence="7 8" key="1">
    <citation type="submission" date="2019-05" db="EMBL/GenBank/DDBJ databases">
        <title>Kocuria coralli sp. nov., a novel actinobacterium isolated from coral reef seawater.</title>
        <authorList>
            <person name="Li J."/>
        </authorList>
    </citation>
    <scope>NUCLEOTIDE SEQUENCE [LARGE SCALE GENOMIC DNA]</scope>
    <source>
        <strain evidence="7 8">SCSIO 13007</strain>
    </source>
</reference>
<dbReference type="Pfam" id="PF09339">
    <property type="entry name" value="HTH_IclR"/>
    <property type="match status" value="1"/>
</dbReference>
<dbReference type="InterPro" id="IPR036390">
    <property type="entry name" value="WH_DNA-bd_sf"/>
</dbReference>
<dbReference type="InterPro" id="IPR036388">
    <property type="entry name" value="WH-like_DNA-bd_sf"/>
</dbReference>
<dbReference type="PROSITE" id="PS51077">
    <property type="entry name" value="HTH_ICLR"/>
    <property type="match status" value="1"/>
</dbReference>
<evidence type="ECO:0000259" key="5">
    <source>
        <dbReference type="PROSITE" id="PS51077"/>
    </source>
</evidence>
<evidence type="ECO:0000313" key="7">
    <source>
        <dbReference type="EMBL" id="KAA9394694.1"/>
    </source>
</evidence>
<protein>
    <submittedName>
        <fullName evidence="7">MarR family transcriptional regulator</fullName>
    </submittedName>
</protein>
<comment type="caution">
    <text evidence="7">The sequence shown here is derived from an EMBL/GenBank/DDBJ whole genome shotgun (WGS) entry which is preliminary data.</text>
</comment>
<proteinExistence type="predicted"/>
<keyword evidence="3" id="KW-0804">Transcription</keyword>
<dbReference type="GO" id="GO:0003700">
    <property type="term" value="F:DNA-binding transcription factor activity"/>
    <property type="evidence" value="ECO:0007669"/>
    <property type="project" value="TreeGrafter"/>
</dbReference>
<keyword evidence="1" id="KW-0805">Transcription regulation</keyword>
<dbReference type="EMBL" id="SZWF01000005">
    <property type="protein sequence ID" value="KAA9394694.1"/>
    <property type="molecule type" value="Genomic_DNA"/>
</dbReference>
<evidence type="ECO:0000256" key="4">
    <source>
        <dbReference type="SAM" id="MobiDB-lite"/>
    </source>
</evidence>
<dbReference type="InterPro" id="IPR050707">
    <property type="entry name" value="HTH_MetabolicPath_Reg"/>
</dbReference>
<evidence type="ECO:0000256" key="1">
    <source>
        <dbReference type="ARBA" id="ARBA00023015"/>
    </source>
</evidence>
<dbReference type="InterPro" id="IPR005471">
    <property type="entry name" value="Tscrpt_reg_IclR_N"/>
</dbReference>
<dbReference type="Pfam" id="PF01614">
    <property type="entry name" value="IclR_C"/>
    <property type="match status" value="1"/>
</dbReference>
<dbReference type="PANTHER" id="PTHR30136">
    <property type="entry name" value="HELIX-TURN-HELIX TRANSCRIPTIONAL REGULATOR, ICLR FAMILY"/>
    <property type="match status" value="1"/>
</dbReference>
<dbReference type="InterPro" id="IPR029016">
    <property type="entry name" value="GAF-like_dom_sf"/>
</dbReference>
<dbReference type="RefSeq" id="WP_158033365.1">
    <property type="nucleotide sequence ID" value="NZ_ML708614.1"/>
</dbReference>
<name>A0A5J5KYG2_9MICC</name>
<evidence type="ECO:0000256" key="3">
    <source>
        <dbReference type="ARBA" id="ARBA00023163"/>
    </source>
</evidence>
<feature type="domain" description="IclR-ED" evidence="6">
    <location>
        <begin position="82"/>
        <end position="265"/>
    </location>
</feature>
<dbReference type="Gene3D" id="1.10.10.10">
    <property type="entry name" value="Winged helix-like DNA-binding domain superfamily/Winged helix DNA-binding domain"/>
    <property type="match status" value="1"/>
</dbReference>
<dbReference type="PANTHER" id="PTHR30136:SF35">
    <property type="entry name" value="HTH-TYPE TRANSCRIPTIONAL REGULATOR RV1719"/>
    <property type="match status" value="1"/>
</dbReference>
<dbReference type="PROSITE" id="PS51078">
    <property type="entry name" value="ICLR_ED"/>
    <property type="match status" value="1"/>
</dbReference>